<dbReference type="EMBL" id="FMIA01000002">
    <property type="protein sequence ID" value="SCL62225.1"/>
    <property type="molecule type" value="Genomic_DNA"/>
</dbReference>
<keyword evidence="2" id="KW-1185">Reference proteome</keyword>
<dbReference type="InterPro" id="IPR011048">
    <property type="entry name" value="Haem_d1_sf"/>
</dbReference>
<dbReference type="PANTHER" id="PTHR47197">
    <property type="entry name" value="PROTEIN NIRF"/>
    <property type="match status" value="1"/>
</dbReference>
<dbReference type="OrthoDB" id="3664785at2"/>
<reference evidence="1 2" key="1">
    <citation type="submission" date="2016-06" db="EMBL/GenBank/DDBJ databases">
        <authorList>
            <person name="Kjaerup R.B."/>
            <person name="Dalgaard T.S."/>
            <person name="Juul-Madsen H.R."/>
        </authorList>
    </citation>
    <scope>NUCLEOTIDE SEQUENCE [LARGE SCALE GENOMIC DNA]</scope>
    <source>
        <strain evidence="1 2">DSM 45577</strain>
    </source>
</reference>
<dbReference type="AlphaFoldDB" id="A0A1C6V7F5"/>
<evidence type="ECO:0000313" key="1">
    <source>
        <dbReference type="EMBL" id="SCL62225.1"/>
    </source>
</evidence>
<sequence>MQKSMFTAYLGVAVLATATLATVGGTPATADSATPLGLPAYGDHVVDDDHGHVFVSGGPTGNGVVVTNRYGGVVKTITGQYGATGLALDAPRDRLYVANAAGDAVSVIDLHSLTEIDRIPTGAQTCPTHLTRTDEVLWFGYGCEGTWNGGIGRIEFPEPEPPAEPQVTLNRQGSTAFQRAPLVTAHDDCAGPLVAGQPYLSLSTVYVYDVDDAHELDTRTSGTAPGSNLYDIALDQRGEILFTGAGSRNNAPAYSTEDLSGRGSYHSGYHPLAVAPTADDLHIAVGVRATGDDVYVYELGGVIPTERLDLTGDVLAPRGLAWSADGDTLYAVSEPPAGGSPTLHVVDVF</sequence>
<organism evidence="1 2">
    <name type="scientific">Micromonospora yangpuensis</name>
    <dbReference type="NCBI Taxonomy" id="683228"/>
    <lineage>
        <taxon>Bacteria</taxon>
        <taxon>Bacillati</taxon>
        <taxon>Actinomycetota</taxon>
        <taxon>Actinomycetes</taxon>
        <taxon>Micromonosporales</taxon>
        <taxon>Micromonosporaceae</taxon>
        <taxon>Micromonospora</taxon>
    </lineage>
</organism>
<dbReference type="PANTHER" id="PTHR47197:SF3">
    <property type="entry name" value="DIHYDRO-HEME D1 DEHYDROGENASE"/>
    <property type="match status" value="1"/>
</dbReference>
<dbReference type="Gene3D" id="2.130.10.10">
    <property type="entry name" value="YVTN repeat-like/Quinoprotein amine dehydrogenase"/>
    <property type="match status" value="2"/>
</dbReference>
<gene>
    <name evidence="1" type="ORF">GA0070617_4873</name>
</gene>
<dbReference type="InterPro" id="IPR051200">
    <property type="entry name" value="Host-pathogen_enzymatic-act"/>
</dbReference>
<dbReference type="Proteomes" id="UP000198937">
    <property type="component" value="Unassembled WGS sequence"/>
</dbReference>
<dbReference type="InterPro" id="IPR015943">
    <property type="entry name" value="WD40/YVTN_repeat-like_dom_sf"/>
</dbReference>
<dbReference type="SUPFAM" id="SSF51004">
    <property type="entry name" value="C-terminal (heme d1) domain of cytochrome cd1-nitrite reductase"/>
    <property type="match status" value="1"/>
</dbReference>
<proteinExistence type="predicted"/>
<protein>
    <submittedName>
        <fullName evidence="1">40-residue YVTN family beta-propeller repeat-containing protein</fullName>
    </submittedName>
</protein>
<accession>A0A1C6V7F5</accession>
<dbReference type="RefSeq" id="WP_091443077.1">
    <property type="nucleotide sequence ID" value="NZ_BMMJ01000010.1"/>
</dbReference>
<name>A0A1C6V7F5_9ACTN</name>
<dbReference type="STRING" id="683228.GA0070617_4873"/>
<evidence type="ECO:0000313" key="2">
    <source>
        <dbReference type="Proteomes" id="UP000198937"/>
    </source>
</evidence>